<dbReference type="RefSeq" id="WP_065272502.1">
    <property type="nucleotide sequence ID" value="NZ_CP015124.1"/>
</dbReference>
<gene>
    <name evidence="1" type="ORF">PXK24_05780</name>
</gene>
<comment type="caution">
    <text evidence="1">The sequence shown here is derived from an EMBL/GenBank/DDBJ whole genome shotgun (WGS) entry which is preliminary data.</text>
</comment>
<dbReference type="Proteomes" id="UP001218364">
    <property type="component" value="Unassembled WGS sequence"/>
</dbReference>
<dbReference type="AlphaFoldDB" id="A0ABD4X7K8"/>
<proteinExistence type="predicted"/>
<evidence type="ECO:0000313" key="2">
    <source>
        <dbReference type="Proteomes" id="UP001218364"/>
    </source>
</evidence>
<organism evidence="1 2">
    <name type="scientific">Phaeobacter gallaeciensis</name>
    <dbReference type="NCBI Taxonomy" id="60890"/>
    <lineage>
        <taxon>Bacteria</taxon>
        <taxon>Pseudomonadati</taxon>
        <taxon>Pseudomonadota</taxon>
        <taxon>Alphaproteobacteria</taxon>
        <taxon>Rhodobacterales</taxon>
        <taxon>Roseobacteraceae</taxon>
        <taxon>Phaeobacter</taxon>
    </lineage>
</organism>
<accession>A0ABD4X7K8</accession>
<evidence type="ECO:0000313" key="1">
    <source>
        <dbReference type="EMBL" id="MDE4165192.1"/>
    </source>
</evidence>
<sequence length="175" mass="18762">MKKRVLLGIVAAGLAVGLGGASQIWPKQTRAERMADLFHGICLAPALTGDSPDALFSSLTRTHDEGTAQRWIDTQSGSFLRVAATSCTVSTYAPHALTFEEAEELLELTGVIVARDFPQLVYDPKAVMGDEALAKGWFIGSFSSPGRWGIYHFAYPDWGDSAGSSLSFKAPPTPD</sequence>
<reference evidence="1 2" key="1">
    <citation type="submission" date="2023-02" db="EMBL/GenBank/DDBJ databases">
        <title>Population genomics of bacteria associated with diatom.</title>
        <authorList>
            <person name="Xie J."/>
            <person name="Wang H."/>
        </authorList>
    </citation>
    <scope>NUCLEOTIDE SEQUENCE [LARGE SCALE GENOMIC DNA]</scope>
    <source>
        <strain evidence="1 2">PT47_8</strain>
    </source>
</reference>
<name>A0ABD4X7K8_9RHOB</name>
<dbReference type="EMBL" id="JARCJK010000002">
    <property type="protein sequence ID" value="MDE4165192.1"/>
    <property type="molecule type" value="Genomic_DNA"/>
</dbReference>
<protein>
    <submittedName>
        <fullName evidence="1">Uncharacterized protein</fullName>
    </submittedName>
</protein>